<protein>
    <submittedName>
        <fullName evidence="3">Ada DNA repair, metal-binding domain protein</fullName>
    </submittedName>
</protein>
<dbReference type="GO" id="GO:0008168">
    <property type="term" value="F:methyltransferase activity"/>
    <property type="evidence" value="ECO:0007669"/>
    <property type="project" value="InterPro"/>
</dbReference>
<dbReference type="GO" id="GO:0006355">
    <property type="term" value="P:regulation of DNA-templated transcription"/>
    <property type="evidence" value="ECO:0007669"/>
    <property type="project" value="InterPro"/>
</dbReference>
<dbReference type="GO" id="GO:0003677">
    <property type="term" value="F:DNA binding"/>
    <property type="evidence" value="ECO:0007669"/>
    <property type="project" value="InterPro"/>
</dbReference>
<accession>T1A571</accession>
<dbReference type="Gene3D" id="3.40.10.10">
    <property type="entry name" value="DNA Methylphosphotriester Repair Domain"/>
    <property type="match status" value="1"/>
</dbReference>
<reference evidence="3" key="1">
    <citation type="submission" date="2013-08" db="EMBL/GenBank/DDBJ databases">
        <authorList>
            <person name="Mendez C."/>
            <person name="Richter M."/>
            <person name="Ferrer M."/>
            <person name="Sanchez J."/>
        </authorList>
    </citation>
    <scope>NUCLEOTIDE SEQUENCE</scope>
</reference>
<keyword evidence="1" id="KW-0010">Activator</keyword>
<feature type="domain" description="Ada DNA repair metal-binding" evidence="2">
    <location>
        <begin position="16"/>
        <end position="44"/>
    </location>
</feature>
<organism evidence="3">
    <name type="scientific">mine drainage metagenome</name>
    <dbReference type="NCBI Taxonomy" id="410659"/>
    <lineage>
        <taxon>unclassified sequences</taxon>
        <taxon>metagenomes</taxon>
        <taxon>ecological metagenomes</taxon>
    </lineage>
</organism>
<proteinExistence type="predicted"/>
<dbReference type="InterPro" id="IPR035451">
    <property type="entry name" value="Ada-like_dom_sf"/>
</dbReference>
<dbReference type="GO" id="GO:0006281">
    <property type="term" value="P:DNA repair"/>
    <property type="evidence" value="ECO:0007669"/>
    <property type="project" value="InterPro"/>
</dbReference>
<dbReference type="SUPFAM" id="SSF57884">
    <property type="entry name" value="Ada DNA repair protein, N-terminal domain (N-Ada 10)"/>
    <property type="match status" value="1"/>
</dbReference>
<evidence type="ECO:0000256" key="1">
    <source>
        <dbReference type="ARBA" id="ARBA00023159"/>
    </source>
</evidence>
<dbReference type="AlphaFoldDB" id="T1A571"/>
<name>T1A571_9ZZZZ</name>
<sequence>MMRDPTTTELPDLQTCEQARLSRDARFDGLFFTAVTSTGIYCRPV</sequence>
<feature type="non-terminal residue" evidence="3">
    <location>
        <position position="45"/>
    </location>
</feature>
<dbReference type="GO" id="GO:0008270">
    <property type="term" value="F:zinc ion binding"/>
    <property type="evidence" value="ECO:0007669"/>
    <property type="project" value="InterPro"/>
</dbReference>
<gene>
    <name evidence="3" type="ORF">B1A_12858</name>
</gene>
<dbReference type="EMBL" id="AUZX01009376">
    <property type="protein sequence ID" value="EQD52087.1"/>
    <property type="molecule type" value="Genomic_DNA"/>
</dbReference>
<evidence type="ECO:0000259" key="2">
    <source>
        <dbReference type="Pfam" id="PF02805"/>
    </source>
</evidence>
<comment type="caution">
    <text evidence="3">The sequence shown here is derived from an EMBL/GenBank/DDBJ whole genome shotgun (WGS) entry which is preliminary data.</text>
</comment>
<reference evidence="3" key="2">
    <citation type="journal article" date="2014" name="ISME J.">
        <title>Microbial stratification in low pH oxic and suboxic macroscopic growths along an acid mine drainage.</title>
        <authorList>
            <person name="Mendez-Garcia C."/>
            <person name="Mesa V."/>
            <person name="Sprenger R.R."/>
            <person name="Richter M."/>
            <person name="Diez M.S."/>
            <person name="Solano J."/>
            <person name="Bargiela R."/>
            <person name="Golyshina O.V."/>
            <person name="Manteca A."/>
            <person name="Ramos J.L."/>
            <person name="Gallego J.R."/>
            <person name="Llorente I."/>
            <person name="Martins Dos Santos V.A."/>
            <person name="Jensen O.N."/>
            <person name="Pelaez A.I."/>
            <person name="Sanchez J."/>
            <person name="Ferrer M."/>
        </authorList>
    </citation>
    <scope>NUCLEOTIDE SEQUENCE</scope>
</reference>
<dbReference type="Pfam" id="PF02805">
    <property type="entry name" value="Ada_Zn_binding"/>
    <property type="match status" value="1"/>
</dbReference>
<dbReference type="InterPro" id="IPR004026">
    <property type="entry name" value="Ada_DNA_repair_Zn-bd"/>
</dbReference>
<evidence type="ECO:0000313" key="3">
    <source>
        <dbReference type="EMBL" id="EQD52087.1"/>
    </source>
</evidence>